<evidence type="ECO:0000256" key="1">
    <source>
        <dbReference type="ARBA" id="ARBA00023015"/>
    </source>
</evidence>
<dbReference type="PANTHER" id="PTHR43280">
    <property type="entry name" value="ARAC-FAMILY TRANSCRIPTIONAL REGULATOR"/>
    <property type="match status" value="1"/>
</dbReference>
<protein>
    <submittedName>
        <fullName evidence="5">AraC-type DNA-binding protein</fullName>
    </submittedName>
</protein>
<organism evidence="5 6">
    <name type="scientific">Chryseobacterium wanjuense</name>
    <dbReference type="NCBI Taxonomy" id="356305"/>
    <lineage>
        <taxon>Bacteria</taxon>
        <taxon>Pseudomonadati</taxon>
        <taxon>Bacteroidota</taxon>
        <taxon>Flavobacteriia</taxon>
        <taxon>Flavobacteriales</taxon>
        <taxon>Weeksellaceae</taxon>
        <taxon>Chryseobacterium group</taxon>
        <taxon>Chryseobacterium</taxon>
    </lineage>
</organism>
<feature type="domain" description="HTH araC/xylS-type" evidence="4">
    <location>
        <begin position="194"/>
        <end position="300"/>
    </location>
</feature>
<dbReference type="InterPro" id="IPR020449">
    <property type="entry name" value="Tscrpt_reg_AraC-type_HTH"/>
</dbReference>
<proteinExistence type="predicted"/>
<evidence type="ECO:0000256" key="3">
    <source>
        <dbReference type="ARBA" id="ARBA00023163"/>
    </source>
</evidence>
<dbReference type="PRINTS" id="PR00032">
    <property type="entry name" value="HTHARAC"/>
</dbReference>
<dbReference type="AlphaFoldDB" id="A0A1I0NM13"/>
<dbReference type="OrthoDB" id="956952at2"/>
<keyword evidence="1" id="KW-0805">Transcription regulation</keyword>
<dbReference type="EMBL" id="FOIU01000001">
    <property type="protein sequence ID" value="SEW02485.1"/>
    <property type="molecule type" value="Genomic_DNA"/>
</dbReference>
<dbReference type="Pfam" id="PF12833">
    <property type="entry name" value="HTH_18"/>
    <property type="match status" value="1"/>
</dbReference>
<reference evidence="6" key="1">
    <citation type="submission" date="2016-10" db="EMBL/GenBank/DDBJ databases">
        <authorList>
            <person name="Varghese N."/>
            <person name="Submissions S."/>
        </authorList>
    </citation>
    <scope>NUCLEOTIDE SEQUENCE [LARGE SCALE GENOMIC DNA]</scope>
    <source>
        <strain evidence="6">DSM 17724</strain>
    </source>
</reference>
<dbReference type="InterPro" id="IPR009057">
    <property type="entry name" value="Homeodomain-like_sf"/>
</dbReference>
<keyword evidence="3" id="KW-0804">Transcription</keyword>
<keyword evidence="2 5" id="KW-0238">DNA-binding</keyword>
<dbReference type="RefSeq" id="WP_089790641.1">
    <property type="nucleotide sequence ID" value="NZ_FOIU01000001.1"/>
</dbReference>
<dbReference type="SUPFAM" id="SSF46689">
    <property type="entry name" value="Homeodomain-like"/>
    <property type="match status" value="1"/>
</dbReference>
<keyword evidence="6" id="KW-1185">Reference proteome</keyword>
<dbReference type="GO" id="GO:0003700">
    <property type="term" value="F:DNA-binding transcription factor activity"/>
    <property type="evidence" value="ECO:0007669"/>
    <property type="project" value="InterPro"/>
</dbReference>
<dbReference type="InterPro" id="IPR018060">
    <property type="entry name" value="HTH_AraC"/>
</dbReference>
<dbReference type="STRING" id="356305.SAMN05421841_0684"/>
<evidence type="ECO:0000259" key="4">
    <source>
        <dbReference type="PROSITE" id="PS01124"/>
    </source>
</evidence>
<accession>A0A1I0NM13</accession>
<evidence type="ECO:0000313" key="6">
    <source>
        <dbReference type="Proteomes" id="UP000199469"/>
    </source>
</evidence>
<evidence type="ECO:0000256" key="2">
    <source>
        <dbReference type="ARBA" id="ARBA00023125"/>
    </source>
</evidence>
<sequence>MIITENNKRLLTPKQIRFPSSDRDEEFGCINIRRVPSEYFADLTWFEPNCFTLTFAVDASGQYKTKANTYDIVPGTFFFSRPETFRLMEWTGLHEIYHVCFSEHFLQKYAGVELFKTFPFLFLENYAPKYGNQEIIDDFRIIFEEIAHEYQENFSISKNIIANLLTQLLLKIKRNFWTEYDMNADRKKNHDIVRKFIIHLEDHYQQIQQGTASIQLRVNDYAKKQGIHENYLSNIVKEKTGKTVSHWISEKTILISKRLLENFSFSIKEISYRLGFPYISYFTIFFKKHTGFTPTEFRKMIA</sequence>
<evidence type="ECO:0000313" key="5">
    <source>
        <dbReference type="EMBL" id="SEW02485.1"/>
    </source>
</evidence>
<dbReference type="PROSITE" id="PS01124">
    <property type="entry name" value="HTH_ARAC_FAMILY_2"/>
    <property type="match status" value="1"/>
</dbReference>
<dbReference type="SMART" id="SM00342">
    <property type="entry name" value="HTH_ARAC"/>
    <property type="match status" value="1"/>
</dbReference>
<gene>
    <name evidence="5" type="ORF">SAMN05421841_0684</name>
</gene>
<name>A0A1I0NM13_9FLAO</name>
<dbReference type="Gene3D" id="1.10.10.60">
    <property type="entry name" value="Homeodomain-like"/>
    <property type="match status" value="2"/>
</dbReference>
<dbReference type="Proteomes" id="UP000199469">
    <property type="component" value="Unassembled WGS sequence"/>
</dbReference>
<dbReference type="PANTHER" id="PTHR43280:SF32">
    <property type="entry name" value="TRANSCRIPTIONAL REGULATORY PROTEIN"/>
    <property type="match status" value="1"/>
</dbReference>
<dbReference type="GO" id="GO:0043565">
    <property type="term" value="F:sequence-specific DNA binding"/>
    <property type="evidence" value="ECO:0007669"/>
    <property type="project" value="InterPro"/>
</dbReference>